<accession>A0ACC2K7C1</accession>
<keyword evidence="2" id="KW-1185">Reference proteome</keyword>
<sequence>MHHSLHALFLSRQSAKSVPKTFFPHCLRSQIVIPRSLPTNPTFSLRNNGEEDPEDFRLLSGSKKLRGSGHGSQALRTEEGQVEKDELLWVHNNDRRRRIWVALLPVFSFLDPHEALKMAASSRHWQWTIIIRRLALRPSISSDDLYKINFRKPDLKSNAKSPKSSKPLASAAINCNPKSFQKNCLAIQNKGQEKKISLRVSQAFSKIKGLQCLQRRKMVQSLRMRYKVKAVDVAGCDWIHVDRVPELVKAGADIVSVHCKQSSTIHLHRTLNQILSAEGTTQINGH</sequence>
<evidence type="ECO:0000313" key="2">
    <source>
        <dbReference type="Proteomes" id="UP001234297"/>
    </source>
</evidence>
<dbReference type="EMBL" id="CM056812">
    <property type="protein sequence ID" value="KAJ8617035.1"/>
    <property type="molecule type" value="Genomic_DNA"/>
</dbReference>
<dbReference type="Proteomes" id="UP001234297">
    <property type="component" value="Chromosome 4"/>
</dbReference>
<evidence type="ECO:0000313" key="1">
    <source>
        <dbReference type="EMBL" id="KAJ8617035.1"/>
    </source>
</evidence>
<organism evidence="1 2">
    <name type="scientific">Persea americana</name>
    <name type="common">Avocado</name>
    <dbReference type="NCBI Taxonomy" id="3435"/>
    <lineage>
        <taxon>Eukaryota</taxon>
        <taxon>Viridiplantae</taxon>
        <taxon>Streptophyta</taxon>
        <taxon>Embryophyta</taxon>
        <taxon>Tracheophyta</taxon>
        <taxon>Spermatophyta</taxon>
        <taxon>Magnoliopsida</taxon>
        <taxon>Magnoliidae</taxon>
        <taxon>Laurales</taxon>
        <taxon>Lauraceae</taxon>
        <taxon>Persea</taxon>
    </lineage>
</organism>
<reference evidence="1 2" key="1">
    <citation type="journal article" date="2022" name="Hortic Res">
        <title>A haplotype resolved chromosomal level avocado genome allows analysis of novel avocado genes.</title>
        <authorList>
            <person name="Nath O."/>
            <person name="Fletcher S.J."/>
            <person name="Hayward A."/>
            <person name="Shaw L.M."/>
            <person name="Masouleh A.K."/>
            <person name="Furtado A."/>
            <person name="Henry R.J."/>
            <person name="Mitter N."/>
        </authorList>
    </citation>
    <scope>NUCLEOTIDE SEQUENCE [LARGE SCALE GENOMIC DNA]</scope>
    <source>
        <strain evidence="2">cv. Hass</strain>
    </source>
</reference>
<name>A0ACC2K7C1_PERAE</name>
<protein>
    <submittedName>
        <fullName evidence="1">Uncharacterized protein</fullName>
    </submittedName>
</protein>
<gene>
    <name evidence="1" type="ORF">MRB53_013221</name>
</gene>
<comment type="caution">
    <text evidence="1">The sequence shown here is derived from an EMBL/GenBank/DDBJ whole genome shotgun (WGS) entry which is preliminary data.</text>
</comment>
<proteinExistence type="predicted"/>